<evidence type="ECO:0000256" key="1">
    <source>
        <dbReference type="SAM" id="MobiDB-lite"/>
    </source>
</evidence>
<dbReference type="EMBL" id="HBEO01033108">
    <property type="protein sequence ID" value="CAD8506040.1"/>
    <property type="molecule type" value="Transcribed_RNA"/>
</dbReference>
<accession>A0A7S0HZ52</accession>
<proteinExistence type="predicted"/>
<feature type="signal peptide" evidence="2">
    <location>
        <begin position="1"/>
        <end position="25"/>
    </location>
</feature>
<protein>
    <submittedName>
        <fullName evidence="3">Uncharacterized protein</fullName>
    </submittedName>
</protein>
<evidence type="ECO:0000256" key="2">
    <source>
        <dbReference type="SAM" id="SignalP"/>
    </source>
</evidence>
<reference evidence="3" key="1">
    <citation type="submission" date="2021-01" db="EMBL/GenBank/DDBJ databases">
        <authorList>
            <person name="Corre E."/>
            <person name="Pelletier E."/>
            <person name="Niang G."/>
            <person name="Scheremetjew M."/>
            <person name="Finn R."/>
            <person name="Kale V."/>
            <person name="Holt S."/>
            <person name="Cochrane G."/>
            <person name="Meng A."/>
            <person name="Brown T."/>
            <person name="Cohen L."/>
        </authorList>
    </citation>
    <scope>NUCLEOTIDE SEQUENCE</scope>
    <source>
        <strain evidence="3">CCMP325</strain>
    </source>
</reference>
<evidence type="ECO:0000313" key="3">
    <source>
        <dbReference type="EMBL" id="CAD8506040.1"/>
    </source>
</evidence>
<feature type="chain" id="PRO_5031428268" evidence="2">
    <location>
        <begin position="26"/>
        <end position="509"/>
    </location>
</feature>
<sequence>MAGRKLGAAFGVLALAYLLVSVTQLLDEAPRWQASHGVALGEDADLCATQAVKLDDCLPKSPKLPGHFTSYRVGNKLVPWKTVKTAVKTDPSKVLQTVEKQTEATRDRLNSIQAKEVMQEDFIQQTQRRLEAAKKEMSRLLSTAHPPSPKSTDRKSRSGGTSRTAGPGGAAAGGKREVSKSGTSLVLETALATSLAAEQNEIASLKRRLKLLARARRAGEKAKKMATGNSSAAGSLQNLTAATSSLSHLLGSAEKKWMSVRKKTAKDPREEEDNQLEKQAQEHMKWQEAALVQEEKDEQKRIKQMNSWSRQLVHGGLNRIGFDEYGVGKAMKRMRKKKEEKTMPQKLQVSARKEARQLRKAGVSESDILGTFHLYESPSDSSSPRPSNSHLSRHAHLLHLLSHSKSKSQEPSDVSDLKAMQKVGKISAATEARASEAVQSIIDGKGKQAIHASTKKFSPLKIDVYPGSLRPLRTKVNPTSIKFWKQLDSSDVHFHHTRGREGDPAHLLQ</sequence>
<dbReference type="AlphaFoldDB" id="A0A7S0HZ52"/>
<organism evidence="3">
    <name type="scientific">Hanusia phi</name>
    <dbReference type="NCBI Taxonomy" id="3032"/>
    <lineage>
        <taxon>Eukaryota</taxon>
        <taxon>Cryptophyceae</taxon>
        <taxon>Pyrenomonadales</taxon>
        <taxon>Geminigeraceae</taxon>
        <taxon>Hanusia</taxon>
    </lineage>
</organism>
<name>A0A7S0HZ52_9CRYP</name>
<gene>
    <name evidence="3" type="ORF">HPHI1048_LOCUS22382</name>
</gene>
<feature type="region of interest" description="Disordered" evidence="1">
    <location>
        <begin position="131"/>
        <end position="181"/>
    </location>
</feature>
<keyword evidence="2" id="KW-0732">Signal</keyword>